<evidence type="ECO:0000313" key="2">
    <source>
        <dbReference type="Proteomes" id="UP000001029"/>
    </source>
</evidence>
<reference evidence="1 2" key="1">
    <citation type="journal article" date="2009" name="Appl. Environ. Microbiol.">
        <title>Genomic analysis of 'Elusimicrobium minutum,' the first cultivated representative of the phylum 'Elusimicrobia' (formerly termite group 1).</title>
        <authorList>
            <person name="Herlemann D.P.R."/>
            <person name="Geissinger O."/>
            <person name="Ikeda-Ohtsubo W."/>
            <person name="Kunin V."/>
            <person name="Sun H."/>
            <person name="Lapidus A."/>
            <person name="Hugenholtz P."/>
            <person name="Brune A."/>
        </authorList>
    </citation>
    <scope>NUCLEOTIDE SEQUENCE [LARGE SCALE GENOMIC DNA]</scope>
    <source>
        <strain evidence="1 2">Pei191</strain>
    </source>
</reference>
<sequence>MDIDFPNTGTGNLAGWDQSLGIAGGKFRLYLGPTQLLADRTAKGSARYTIVFYRADSSVWCGAEGTSEDMSPNDIKVCKALGGVLGTHPSSCSRNKCFKLR</sequence>
<proteinExistence type="predicted"/>
<dbReference type="STRING" id="445932.Emin_0670"/>
<gene>
    <name evidence="1" type="ordered locus">Emin_0670</name>
</gene>
<dbReference type="HOGENOM" id="CLU_2287067_0_0_0"/>
<organism evidence="1 2">
    <name type="scientific">Elusimicrobium minutum (strain Pei191)</name>
    <dbReference type="NCBI Taxonomy" id="445932"/>
    <lineage>
        <taxon>Bacteria</taxon>
        <taxon>Pseudomonadati</taxon>
        <taxon>Elusimicrobiota</taxon>
        <taxon>Elusimicrobia</taxon>
        <taxon>Elusimicrobiales</taxon>
        <taxon>Elusimicrobiaceae</taxon>
        <taxon>Elusimicrobium</taxon>
    </lineage>
</organism>
<evidence type="ECO:0000313" key="1">
    <source>
        <dbReference type="EMBL" id="ACC98225.1"/>
    </source>
</evidence>
<dbReference type="Proteomes" id="UP000001029">
    <property type="component" value="Chromosome"/>
</dbReference>
<keyword evidence="2" id="KW-1185">Reference proteome</keyword>
<dbReference type="EMBL" id="CP001055">
    <property type="protein sequence ID" value="ACC98225.1"/>
    <property type="molecule type" value="Genomic_DNA"/>
</dbReference>
<dbReference type="KEGG" id="emi:Emin_0670"/>
<accession>B2KC98</accession>
<protein>
    <submittedName>
        <fullName evidence="1">Uncharacterized protein</fullName>
    </submittedName>
</protein>
<name>B2KC98_ELUMP</name>
<dbReference type="AlphaFoldDB" id="B2KC98"/>